<evidence type="ECO:0000256" key="5">
    <source>
        <dbReference type="ARBA" id="ARBA00023315"/>
    </source>
</evidence>
<dbReference type="EMBL" id="CP003837">
    <property type="protein sequence ID" value="AGH46283.1"/>
    <property type="molecule type" value="Genomic_DNA"/>
</dbReference>
<comment type="similarity">
    <text evidence="1">Belongs to the FemABX family.</text>
</comment>
<dbReference type="SUPFAM" id="SSF55729">
    <property type="entry name" value="Acyl-CoA N-acyltransferases (Nat)"/>
    <property type="match status" value="1"/>
</dbReference>
<dbReference type="PROSITE" id="PS51191">
    <property type="entry name" value="FEMABX"/>
    <property type="match status" value="1"/>
</dbReference>
<dbReference type="PANTHER" id="PTHR36174:SF1">
    <property type="entry name" value="LIPID II:GLYCINE GLYCYLTRANSFERASE"/>
    <property type="match status" value="1"/>
</dbReference>
<dbReference type="KEGG" id="gps:C427_4178"/>
<proteinExistence type="inferred from homology"/>
<keyword evidence="9" id="KW-1185">Reference proteome</keyword>
<dbReference type="OrthoDB" id="9773932at2"/>
<evidence type="ECO:0000256" key="3">
    <source>
        <dbReference type="ARBA" id="ARBA00022960"/>
    </source>
</evidence>
<protein>
    <recommendedName>
        <fullName evidence="7">BioF2-like acetyltransferase domain-containing protein</fullName>
    </recommendedName>
</protein>
<dbReference type="InterPro" id="IPR003447">
    <property type="entry name" value="FEMABX"/>
</dbReference>
<dbReference type="STRING" id="1129794.C427_4178"/>
<dbReference type="AlphaFoldDB" id="K6ZXB0"/>
<evidence type="ECO:0000313" key="9">
    <source>
        <dbReference type="Proteomes" id="UP000011864"/>
    </source>
</evidence>
<dbReference type="GO" id="GO:0008360">
    <property type="term" value="P:regulation of cell shape"/>
    <property type="evidence" value="ECO:0007669"/>
    <property type="project" value="UniProtKB-KW"/>
</dbReference>
<dbReference type="PATRIC" id="fig|1129794.4.peg.4159"/>
<dbReference type="GO" id="GO:0016755">
    <property type="term" value="F:aminoacyltransferase activity"/>
    <property type="evidence" value="ECO:0007669"/>
    <property type="project" value="InterPro"/>
</dbReference>
<keyword evidence="3" id="KW-0133">Cell shape</keyword>
<dbReference type="PANTHER" id="PTHR36174">
    <property type="entry name" value="LIPID II:GLYCINE GLYCYLTRANSFERASE"/>
    <property type="match status" value="1"/>
</dbReference>
<name>K6ZXB0_9ALTE</name>
<gene>
    <name evidence="8" type="ORF">C427_4178</name>
</gene>
<evidence type="ECO:0000259" key="7">
    <source>
        <dbReference type="Pfam" id="PF13480"/>
    </source>
</evidence>
<organism evidence="8 9">
    <name type="scientific">Paraglaciecola psychrophila 170</name>
    <dbReference type="NCBI Taxonomy" id="1129794"/>
    <lineage>
        <taxon>Bacteria</taxon>
        <taxon>Pseudomonadati</taxon>
        <taxon>Pseudomonadota</taxon>
        <taxon>Gammaproteobacteria</taxon>
        <taxon>Alteromonadales</taxon>
        <taxon>Alteromonadaceae</taxon>
        <taxon>Paraglaciecola</taxon>
    </lineage>
</organism>
<dbReference type="eggNOG" id="COG5653">
    <property type="taxonomic scope" value="Bacteria"/>
</dbReference>
<dbReference type="InterPro" id="IPR050644">
    <property type="entry name" value="PG_Glycine_Bridge_Synth"/>
</dbReference>
<dbReference type="Pfam" id="PF13480">
    <property type="entry name" value="Acetyltransf_6"/>
    <property type="match status" value="1"/>
</dbReference>
<dbReference type="Proteomes" id="UP000011864">
    <property type="component" value="Chromosome"/>
</dbReference>
<evidence type="ECO:0000313" key="8">
    <source>
        <dbReference type="EMBL" id="AGH46283.1"/>
    </source>
</evidence>
<evidence type="ECO:0000256" key="6">
    <source>
        <dbReference type="ARBA" id="ARBA00023316"/>
    </source>
</evidence>
<keyword evidence="4" id="KW-0573">Peptidoglycan synthesis</keyword>
<reference evidence="8 9" key="1">
    <citation type="journal article" date="2013" name="Genome Announc.">
        <title>Complete Genome Sequence of Glaciecola psychrophila Strain 170T.</title>
        <authorList>
            <person name="Yin J."/>
            <person name="Chen J."/>
            <person name="Liu G."/>
            <person name="Yu Y."/>
            <person name="Song L."/>
            <person name="Wang X."/>
            <person name="Qu X."/>
        </authorList>
    </citation>
    <scope>NUCLEOTIDE SEQUENCE [LARGE SCALE GENOMIC DNA]</scope>
    <source>
        <strain evidence="8 9">170</strain>
    </source>
</reference>
<dbReference type="InterPro" id="IPR038740">
    <property type="entry name" value="BioF2-like_GNAT_dom"/>
</dbReference>
<feature type="domain" description="BioF2-like acetyltransferase" evidence="7">
    <location>
        <begin position="143"/>
        <end position="281"/>
    </location>
</feature>
<dbReference type="HOGENOM" id="CLU_042156_0_0_6"/>
<keyword evidence="2" id="KW-0808">Transferase</keyword>
<sequence length="348" mass="38756">MAVAGDQAIWDEYVDGHSNATPYHRFAWLLSIEQAYQHENVSLLAFNDDTLVGVLPCIKMQKPFSKPSYCALPFCDLGFGLANDPSILQALQSEALALLQREGGNSFDYRDSVNTSPGDELAGKKVRMVLPLPGDSEALMAGFKSKLRSQIRKAEKNGLTCVITNSQTQIDDFYQIFAINMRKLGSPVHSKKWFECLFNNYAQQSILSVVYSDKVPVGAGIVLRTANKVAIPWASTVAEYNKLAPNMMLYWSLLEHVSNLGCTEFDFGRSTFDEGTYKFKRQWGAEPVPLYWSDLAQNLAPNQTTTDITSTGSDNVNKIRALVEKTWSKLPLGVTTRLGPKIRKHISL</sequence>
<evidence type="ECO:0000256" key="4">
    <source>
        <dbReference type="ARBA" id="ARBA00022984"/>
    </source>
</evidence>
<keyword evidence="6" id="KW-0961">Cell wall biogenesis/degradation</keyword>
<dbReference type="Gene3D" id="3.40.630.30">
    <property type="match status" value="1"/>
</dbReference>
<evidence type="ECO:0000256" key="1">
    <source>
        <dbReference type="ARBA" id="ARBA00009943"/>
    </source>
</evidence>
<dbReference type="GO" id="GO:0071555">
    <property type="term" value="P:cell wall organization"/>
    <property type="evidence" value="ECO:0007669"/>
    <property type="project" value="UniProtKB-KW"/>
</dbReference>
<evidence type="ECO:0000256" key="2">
    <source>
        <dbReference type="ARBA" id="ARBA00022679"/>
    </source>
</evidence>
<keyword evidence="5" id="KW-0012">Acyltransferase</keyword>
<dbReference type="GO" id="GO:0009252">
    <property type="term" value="P:peptidoglycan biosynthetic process"/>
    <property type="evidence" value="ECO:0007669"/>
    <property type="project" value="UniProtKB-KW"/>
</dbReference>
<dbReference type="InterPro" id="IPR016181">
    <property type="entry name" value="Acyl_CoA_acyltransferase"/>
</dbReference>
<accession>K6ZXB0</accession>